<reference evidence="3 4" key="1">
    <citation type="submission" date="2014-07" db="EMBL/GenBank/DDBJ databases">
        <title>Methanogenic archaea and the global carbon cycle.</title>
        <authorList>
            <person name="Henriksen J.R."/>
            <person name="Luke J."/>
            <person name="Reinhart S."/>
            <person name="Benedict M.N."/>
            <person name="Youngblut N.D."/>
            <person name="Metcalf M.E."/>
            <person name="Whitaker R.J."/>
            <person name="Metcalf W.W."/>
        </authorList>
    </citation>
    <scope>NUCLEOTIDE SEQUENCE [LARGE SCALE GENOMIC DNA]</scope>
    <source>
        <strain evidence="3 4">Z-761</strain>
    </source>
</reference>
<dbReference type="GO" id="GO:0005829">
    <property type="term" value="C:cytosol"/>
    <property type="evidence" value="ECO:0007669"/>
    <property type="project" value="TreeGrafter"/>
</dbReference>
<dbReference type="Pfam" id="PF05378">
    <property type="entry name" value="Hydant_A_N"/>
    <property type="match status" value="1"/>
</dbReference>
<dbReference type="PATRIC" id="fig|1434123.4.peg.1078"/>
<keyword evidence="4" id="KW-1185">Reference proteome</keyword>
<dbReference type="GO" id="GO:0017168">
    <property type="term" value="F:5-oxoprolinase (ATP-hydrolyzing) activity"/>
    <property type="evidence" value="ECO:0007669"/>
    <property type="project" value="TreeGrafter"/>
</dbReference>
<dbReference type="KEGG" id="mvc:MSVAZ_0925"/>
<accession>A0A0E3Q3J3</accession>
<dbReference type="STRING" id="1434123.MSVAZ_0925"/>
<dbReference type="EMBL" id="CP009520">
    <property type="protein sequence ID" value="AKB43194.1"/>
    <property type="molecule type" value="Genomic_DNA"/>
</dbReference>
<dbReference type="AlphaFoldDB" id="A0A0E3Q3J3"/>
<dbReference type="Proteomes" id="UP000033096">
    <property type="component" value="Chromosome"/>
</dbReference>
<dbReference type="RefSeq" id="WP_048118750.1">
    <property type="nucleotide sequence ID" value="NZ_CP009520.1"/>
</dbReference>
<gene>
    <name evidence="3" type="ORF">MSVAZ_0925</name>
</gene>
<dbReference type="InterPro" id="IPR043129">
    <property type="entry name" value="ATPase_NBD"/>
</dbReference>
<feature type="domain" description="Hydantoinase A/oxoprolinase" evidence="1">
    <location>
        <begin position="179"/>
        <end position="319"/>
    </location>
</feature>
<name>A0A0E3Q3J3_9EURY</name>
<dbReference type="InterPro" id="IPR008040">
    <property type="entry name" value="Hydant_A_N"/>
</dbReference>
<organism evidence="3 4">
    <name type="scientific">Methanosarcina vacuolata Z-761</name>
    <dbReference type="NCBI Taxonomy" id="1434123"/>
    <lineage>
        <taxon>Archaea</taxon>
        <taxon>Methanobacteriati</taxon>
        <taxon>Methanobacteriota</taxon>
        <taxon>Stenosarchaea group</taxon>
        <taxon>Methanomicrobia</taxon>
        <taxon>Methanosarcinales</taxon>
        <taxon>Methanosarcinaceae</taxon>
        <taxon>Methanosarcina</taxon>
    </lineage>
</organism>
<evidence type="ECO:0000259" key="1">
    <source>
        <dbReference type="Pfam" id="PF01968"/>
    </source>
</evidence>
<evidence type="ECO:0000313" key="4">
    <source>
        <dbReference type="Proteomes" id="UP000033096"/>
    </source>
</evidence>
<feature type="domain" description="Hydantoinase/oxoprolinase N-terminal" evidence="2">
    <location>
        <begin position="5"/>
        <end position="158"/>
    </location>
</feature>
<dbReference type="GeneID" id="24809322"/>
<dbReference type="PANTHER" id="PTHR11365:SF2">
    <property type="entry name" value="5-OXOPROLINASE"/>
    <property type="match status" value="1"/>
</dbReference>
<dbReference type="InterPro" id="IPR002821">
    <property type="entry name" value="Hydantoinase_A"/>
</dbReference>
<dbReference type="GO" id="GO:0006749">
    <property type="term" value="P:glutathione metabolic process"/>
    <property type="evidence" value="ECO:0007669"/>
    <property type="project" value="TreeGrafter"/>
</dbReference>
<protein>
    <submittedName>
        <fullName evidence="3">Hydantoinase</fullName>
    </submittedName>
</protein>
<sequence length="644" mass="70078">MHYSLGIDAGGTYTDAVLVRDSDGEIIDSNKALTTYPDPFEGIKNVIDGLNPEYLENVKLVSVSTTLSTNTILEGTGFPVALILIGDHPVDKELPAEHVLFAAGGHNHNGEEVAALDLKAIEEFALQVKDKVSAFAISSYFSTRNPEHEIRARDLILELTGLPAVCGHELSQELGAYERAVTAFLNAQLIPITRQFVKSVISEITKRGINARLLMLKCDGSVVGIRDALKKPIETIFSGPAASLVGASFLSGLKTCEVVDVGGTSTDISSICMGVPDLNDEGAVVGGWKTRVRAIRMETTATGGDSHIWTVNKELFLGPRRVIPLAVAAVKYPSFLNNLKRTPMPFREDLGENIQPTKFFVRSGYQAGELSRTEAEVMKVIGEEPVSVPEINVLLQKDVYPQTLDSLIRKRLVQAIGFTPTDALHVLGEYTEWDVDASQIGAEKIARLMHMTPGELCTAVKKRVARSMALHLLSYILSDVPYESIEKILDGNYPAKFKLDIPVVLLGGPVRAYREELKEIIDAEIIVPQHAEVGNAVGALVGKGIKRVEILIRPASLMSPDKDFLVFAPGSRLKFDTYSEALDTATKLGKKLAMDYMQDCGLSGSQIEISVEKKTISPDGWNHPPMETNLLVMGIGIRGLHLEG</sequence>
<evidence type="ECO:0000313" key="3">
    <source>
        <dbReference type="EMBL" id="AKB43194.1"/>
    </source>
</evidence>
<dbReference type="PANTHER" id="PTHR11365">
    <property type="entry name" value="5-OXOPROLINASE RELATED"/>
    <property type="match status" value="1"/>
</dbReference>
<dbReference type="Pfam" id="PF01968">
    <property type="entry name" value="Hydantoinase_A"/>
    <property type="match status" value="1"/>
</dbReference>
<dbReference type="SUPFAM" id="SSF53067">
    <property type="entry name" value="Actin-like ATPase domain"/>
    <property type="match status" value="2"/>
</dbReference>
<evidence type="ECO:0000259" key="2">
    <source>
        <dbReference type="Pfam" id="PF05378"/>
    </source>
</evidence>
<dbReference type="InterPro" id="IPR045079">
    <property type="entry name" value="Oxoprolinase-like"/>
</dbReference>
<dbReference type="HOGENOM" id="CLU_014140_1_0_2"/>
<proteinExistence type="predicted"/>